<feature type="transmembrane region" description="Helical" evidence="6">
    <location>
        <begin position="115"/>
        <end position="136"/>
    </location>
</feature>
<dbReference type="InterPro" id="IPR000832">
    <property type="entry name" value="GPCR_2_secretin-like"/>
</dbReference>
<dbReference type="VEuPathDB" id="FungiDB:PC110_g11074"/>
<feature type="transmembrane region" description="Helical" evidence="6">
    <location>
        <begin position="236"/>
        <end position="256"/>
    </location>
</feature>
<proteinExistence type="predicted"/>
<dbReference type="OrthoDB" id="2122879at2759"/>
<feature type="transmembrane region" description="Helical" evidence="6">
    <location>
        <begin position="148"/>
        <end position="168"/>
    </location>
</feature>
<organism evidence="7 8">
    <name type="scientific">Phytophthora cactorum</name>
    <dbReference type="NCBI Taxonomy" id="29920"/>
    <lineage>
        <taxon>Eukaryota</taxon>
        <taxon>Sar</taxon>
        <taxon>Stramenopiles</taxon>
        <taxon>Oomycota</taxon>
        <taxon>Peronosporomycetes</taxon>
        <taxon>Peronosporales</taxon>
        <taxon>Peronosporaceae</taxon>
        <taxon>Phytophthora</taxon>
    </lineage>
</organism>
<evidence type="ECO:0000313" key="7">
    <source>
        <dbReference type="EMBL" id="KAG6968281.1"/>
    </source>
</evidence>
<protein>
    <recommendedName>
        <fullName evidence="9">G-protein coupled receptors family 2 profile 2 domain-containing protein</fullName>
    </recommendedName>
</protein>
<keyword evidence="4 6" id="KW-0472">Membrane</keyword>
<feature type="transmembrane region" description="Helical" evidence="6">
    <location>
        <begin position="188"/>
        <end position="209"/>
    </location>
</feature>
<feature type="transmembrane region" description="Helical" evidence="6">
    <location>
        <begin position="23"/>
        <end position="45"/>
    </location>
</feature>
<comment type="subcellular location">
    <subcellularLocation>
        <location evidence="1">Membrane</location>
        <topology evidence="1">Multi-pass membrane protein</topology>
    </subcellularLocation>
</comment>
<feature type="region of interest" description="Disordered" evidence="5">
    <location>
        <begin position="327"/>
        <end position="346"/>
    </location>
</feature>
<dbReference type="Pfam" id="PF00002">
    <property type="entry name" value="7tm_2"/>
    <property type="match status" value="1"/>
</dbReference>
<keyword evidence="2 6" id="KW-0812">Transmembrane</keyword>
<comment type="caution">
    <text evidence="7">The sequence shown here is derived from an EMBL/GenBank/DDBJ whole genome shotgun (WGS) entry which is preliminary data.</text>
</comment>
<reference evidence="7" key="1">
    <citation type="submission" date="2021-01" db="EMBL/GenBank/DDBJ databases">
        <title>Phytophthora aleatoria, a newly-described species from Pinus radiata is distinct from Phytophthora cactorum isolates based on comparative genomics.</title>
        <authorList>
            <person name="Mcdougal R."/>
            <person name="Panda P."/>
            <person name="Williams N."/>
            <person name="Studholme D.J."/>
        </authorList>
    </citation>
    <scope>NUCLEOTIDE SEQUENCE</scope>
    <source>
        <strain evidence="7">NZFS 3830</strain>
    </source>
</reference>
<evidence type="ECO:0000256" key="5">
    <source>
        <dbReference type="SAM" id="MobiDB-lite"/>
    </source>
</evidence>
<dbReference type="EMBL" id="JAENGZ010000123">
    <property type="protein sequence ID" value="KAG6968281.1"/>
    <property type="molecule type" value="Genomic_DNA"/>
</dbReference>
<evidence type="ECO:0000256" key="2">
    <source>
        <dbReference type="ARBA" id="ARBA00022692"/>
    </source>
</evidence>
<evidence type="ECO:0000256" key="4">
    <source>
        <dbReference type="ARBA" id="ARBA00023136"/>
    </source>
</evidence>
<dbReference type="SUPFAM" id="SSF81321">
    <property type="entry name" value="Family A G protein-coupled receptor-like"/>
    <property type="match status" value="1"/>
</dbReference>
<evidence type="ECO:0000313" key="8">
    <source>
        <dbReference type="Proteomes" id="UP000688947"/>
    </source>
</evidence>
<keyword evidence="3 6" id="KW-1133">Transmembrane helix</keyword>
<dbReference type="PANTHER" id="PTHR23112:SF0">
    <property type="entry name" value="TRANSMEMBRANE PROTEIN 116"/>
    <property type="match status" value="1"/>
</dbReference>
<feature type="transmembrane region" description="Helical" evidence="6">
    <location>
        <begin position="74"/>
        <end position="95"/>
    </location>
</feature>
<dbReference type="Proteomes" id="UP000688947">
    <property type="component" value="Unassembled WGS sequence"/>
</dbReference>
<evidence type="ECO:0000256" key="3">
    <source>
        <dbReference type="ARBA" id="ARBA00022989"/>
    </source>
</evidence>
<evidence type="ECO:0008006" key="9">
    <source>
        <dbReference type="Google" id="ProtNLM"/>
    </source>
</evidence>
<gene>
    <name evidence="7" type="ORF">JG687_00003845</name>
</gene>
<dbReference type="GO" id="GO:0005886">
    <property type="term" value="C:plasma membrane"/>
    <property type="evidence" value="ECO:0007669"/>
    <property type="project" value="TreeGrafter"/>
</dbReference>
<sequence length="749" mass="83705">MSERHDAGPNASLSDAQEARLQIVGYLSSALSLSGTLYVLAHFGYAHWCKPRRLETFTPQQLPFQRRQRNRMDFMDKLVLVLALFDLVTIATRAVGRGVVHNFALCRAQAAITQAGNLASCVWICCMAFNLYRWIAGGESDATRQRRFPLFLAFALVPGAGFVVFHLMTNKYGDATFYCWLDEIRYMFLNFYLFYLLMIVFNFVLLALIHFNMKQRVARHDTVEADTSSMLIRRKLLLYILVFIAHRTPMMIYRIFEAGGMDSLSVGLAMQVIQDLNGFSNSIVYGGICRRRTKEVPPPRECEAESVSSPTESIMGGYVVKKRPAVAEDEHDSMSDSGESSVDKGIHGRKVQDDHSYNYRTWHQRLQKRFSLHHPPPLAPVEPKKIAIFASTFNMGEKDVNESELREWIPLGQDVYVIGVQECMDLADLQIKILRHLVSGSTSKYVHYSREIGKRATALGYHGYIALCIFAVTSSDHKPVSACFEVELLALPQKTSPASLLAEDSMWNANSTDANPMILRADRTLSSARMKDVPGACELRLRIEFRSIHWIDAVDSALFDRAEHVEFGFLFPLPCEDVFAHQRKLHEVAEHLTFGGTDSGNSGGMGFASTITPTSNFHTLKWHEFVNGGLRYHTMAGTLGRKHVAVVLRSLGRVRTLSKTSSASRLLGGSCSLSPHTSNNSIASTCSPTPHNSSVGSSSSFSSEKFFGHGTFCAEGMAKKRDVCVPLTLGGRLLGRLQLRVSLQMRQKK</sequence>
<dbReference type="PANTHER" id="PTHR23112">
    <property type="entry name" value="G PROTEIN-COUPLED RECEPTOR 157-RELATED"/>
    <property type="match status" value="1"/>
</dbReference>
<name>A0A8T1UQG5_9STRA</name>
<dbReference type="AlphaFoldDB" id="A0A8T1UQG5"/>
<dbReference type="GO" id="GO:0004930">
    <property type="term" value="F:G protein-coupled receptor activity"/>
    <property type="evidence" value="ECO:0007669"/>
    <property type="project" value="InterPro"/>
</dbReference>
<evidence type="ECO:0000256" key="1">
    <source>
        <dbReference type="ARBA" id="ARBA00004141"/>
    </source>
</evidence>
<evidence type="ECO:0000256" key="6">
    <source>
        <dbReference type="SAM" id="Phobius"/>
    </source>
</evidence>
<dbReference type="GO" id="GO:0007189">
    <property type="term" value="P:adenylate cyclase-activating G protein-coupled receptor signaling pathway"/>
    <property type="evidence" value="ECO:0007669"/>
    <property type="project" value="TreeGrafter"/>
</dbReference>
<accession>A0A8T1UQG5</accession>